<evidence type="ECO:0000313" key="3">
    <source>
        <dbReference type="Proteomes" id="UP000000933"/>
    </source>
</evidence>
<reference evidence="3" key="2">
    <citation type="submission" date="2010-04" db="EMBL/GenBank/DDBJ databases">
        <title>Genome sequence of Salinibacter ruber M8.</title>
        <authorList>
            <consortium name="Genoscope"/>
        </authorList>
    </citation>
    <scope>NUCLEOTIDE SEQUENCE [LARGE SCALE GENOMIC DNA]</scope>
    <source>
        <strain evidence="3">M8</strain>
    </source>
</reference>
<dbReference type="EMBL" id="FP565814">
    <property type="protein sequence ID" value="CBH23655.1"/>
    <property type="molecule type" value="Genomic_DNA"/>
</dbReference>
<evidence type="ECO:0000256" key="1">
    <source>
        <dbReference type="SAM" id="MobiDB-lite"/>
    </source>
</evidence>
<name>D5H6K0_SALRM</name>
<dbReference type="HOGENOM" id="CLU_2169296_0_0_10"/>
<evidence type="ECO:0000313" key="2">
    <source>
        <dbReference type="EMBL" id="CBH23655.1"/>
    </source>
</evidence>
<reference evidence="2 3" key="1">
    <citation type="journal article" date="2010" name="ISME J.">
        <title>Fine-scale evolution: genomic, phenotypic and ecological differentiation in two coexisting Salinibacter ruber strains.</title>
        <authorList>
            <person name="Pena A."/>
            <person name="Teeling H."/>
            <person name="Huerta-Cepas J."/>
            <person name="Santos F."/>
            <person name="Yarza P."/>
            <person name="Brito-Echeverria J."/>
            <person name="Lucio M."/>
            <person name="Schmitt-Kopplin P."/>
            <person name="Meseguer I."/>
            <person name="Schenowitz C."/>
            <person name="Dossat C."/>
            <person name="Barbe V."/>
            <person name="Dopazo J."/>
            <person name="Rossello-Mora R."/>
            <person name="Schuler M."/>
            <person name="Glockner F.O."/>
            <person name="Amann R."/>
            <person name="Gabaldon T."/>
            <person name="Anton J."/>
        </authorList>
    </citation>
    <scope>NUCLEOTIDE SEQUENCE [LARGE SCALE GENOMIC DNA]</scope>
    <source>
        <strain evidence="2 3">M8</strain>
    </source>
</reference>
<protein>
    <submittedName>
        <fullName evidence="2">Uncharacterized protein</fullName>
    </submittedName>
</protein>
<dbReference type="Proteomes" id="UP000000933">
    <property type="component" value="Chromosome"/>
</dbReference>
<organism evidence="2 3">
    <name type="scientific">Salinibacter ruber (strain M8)</name>
    <dbReference type="NCBI Taxonomy" id="761659"/>
    <lineage>
        <taxon>Bacteria</taxon>
        <taxon>Pseudomonadati</taxon>
        <taxon>Rhodothermota</taxon>
        <taxon>Rhodothermia</taxon>
        <taxon>Rhodothermales</taxon>
        <taxon>Salinibacteraceae</taxon>
        <taxon>Salinibacter</taxon>
    </lineage>
</organism>
<gene>
    <name evidence="2" type="ordered locus">SRM_00734</name>
</gene>
<sequence length="110" mass="11961">MAHVHCLLSVAWAEVSIKKPRRARLAAQTMVCAGSSFRRPSNQMHAPMMSSPSSSVPALHNGDRLKRPEFERRCAAMLDMGKAELIEGTVYMPSPVPASGHGKPHAPLMT</sequence>
<accession>D5H6K0</accession>
<proteinExistence type="predicted"/>
<dbReference type="KEGG" id="srm:SRM_00734"/>
<feature type="region of interest" description="Disordered" evidence="1">
    <location>
        <begin position="36"/>
        <end position="62"/>
    </location>
</feature>
<dbReference type="AlphaFoldDB" id="D5H6K0"/>
<dbReference type="PATRIC" id="fig|761659.10.peg.823"/>